<comment type="caution">
    <text evidence="1">The sequence shown here is derived from an EMBL/GenBank/DDBJ whole genome shotgun (WGS) entry which is preliminary data.</text>
</comment>
<accession>K1YXV3</accession>
<gene>
    <name evidence="1" type="ORF">ACD_78C00121G0006</name>
</gene>
<protein>
    <recommendedName>
        <fullName evidence="2">Antitoxin</fullName>
    </recommendedName>
</protein>
<dbReference type="EMBL" id="AMFJ01034121">
    <property type="protein sequence ID" value="EKD30204.1"/>
    <property type="molecule type" value="Genomic_DNA"/>
</dbReference>
<reference evidence="1" key="1">
    <citation type="journal article" date="2012" name="Science">
        <title>Fermentation, hydrogen, and sulfur metabolism in multiple uncultivated bacterial phyla.</title>
        <authorList>
            <person name="Wrighton K.C."/>
            <person name="Thomas B.C."/>
            <person name="Sharon I."/>
            <person name="Miller C.S."/>
            <person name="Castelle C.J."/>
            <person name="VerBerkmoes N.C."/>
            <person name="Wilkins M.J."/>
            <person name="Hettich R.L."/>
            <person name="Lipton M.S."/>
            <person name="Williams K.H."/>
            <person name="Long P.E."/>
            <person name="Banfield J.F."/>
        </authorList>
    </citation>
    <scope>NUCLEOTIDE SEQUENCE [LARGE SCALE GENOMIC DNA]</scope>
</reference>
<name>K1YXV3_9BACT</name>
<sequence>MPTTKYSARDQALMKRGFLPGEEKELIEMIEDAEAHPEDWKPITDPKVLQMFVDAAHNTPIARTTISLKVPNPTLSNFRIKAAQEGIPYQTLLSSIMKKYSEGRLVERK</sequence>
<organism evidence="1">
    <name type="scientific">uncultured bacterium</name>
    <name type="common">gcode 4</name>
    <dbReference type="NCBI Taxonomy" id="1234023"/>
    <lineage>
        <taxon>Bacteria</taxon>
        <taxon>environmental samples</taxon>
    </lineage>
</organism>
<proteinExistence type="predicted"/>
<dbReference type="AlphaFoldDB" id="K1YXV3"/>
<evidence type="ECO:0000313" key="1">
    <source>
        <dbReference type="EMBL" id="EKD30204.1"/>
    </source>
</evidence>
<evidence type="ECO:0008006" key="2">
    <source>
        <dbReference type="Google" id="ProtNLM"/>
    </source>
</evidence>